<keyword evidence="2" id="KW-0732">Signal</keyword>
<evidence type="ECO:0000259" key="4">
    <source>
        <dbReference type="Pfam" id="PF22816"/>
    </source>
</evidence>
<dbReference type="GeneID" id="93924878"/>
<reference evidence="5 6" key="1">
    <citation type="submission" date="2018-05" db="EMBL/GenBank/DDBJ databases">
        <title>Complete genome sequences of Streptococcus sobrinus.</title>
        <authorList>
            <person name="Sales M."/>
            <person name="Jensen P.A."/>
        </authorList>
    </citation>
    <scope>NUCLEOTIDE SEQUENCE [LARGE SCALE GENOMIC DNA]</scope>
    <source>
        <strain evidence="5 6">SL1</strain>
    </source>
</reference>
<evidence type="ECO:0000313" key="6">
    <source>
        <dbReference type="Proteomes" id="UP000245369"/>
    </source>
</evidence>
<feature type="region of interest" description="Disordered" evidence="1">
    <location>
        <begin position="448"/>
        <end position="471"/>
    </location>
</feature>
<feature type="compositionally biased region" description="Polar residues" evidence="1">
    <location>
        <begin position="710"/>
        <end position="750"/>
    </location>
</feature>
<feature type="compositionally biased region" description="Polar residues" evidence="1">
    <location>
        <begin position="923"/>
        <end position="938"/>
    </location>
</feature>
<feature type="compositionally biased region" description="Polar residues" evidence="1">
    <location>
        <begin position="81"/>
        <end position="92"/>
    </location>
</feature>
<dbReference type="InterPro" id="IPR011050">
    <property type="entry name" value="Pectin_lyase_fold/virulence"/>
</dbReference>
<keyword evidence="6" id="KW-1185">Reference proteome</keyword>
<feature type="compositionally biased region" description="Polar residues" evidence="1">
    <location>
        <begin position="1036"/>
        <end position="1048"/>
    </location>
</feature>
<feature type="compositionally biased region" description="Polar residues" evidence="1">
    <location>
        <begin position="1066"/>
        <end position="1086"/>
    </location>
</feature>
<dbReference type="RefSeq" id="WP_028798446.1">
    <property type="nucleotide sequence ID" value="NZ_CP029490.1"/>
</dbReference>
<dbReference type="SUPFAM" id="SSF51126">
    <property type="entry name" value="Pectin lyase-like"/>
    <property type="match status" value="1"/>
</dbReference>
<name>A0ABM6W8J8_9STRE</name>
<feature type="compositionally biased region" description="Polar residues" evidence="1">
    <location>
        <begin position="61"/>
        <end position="73"/>
    </location>
</feature>
<feature type="compositionally biased region" description="Polar residues" evidence="1">
    <location>
        <begin position="953"/>
        <end position="975"/>
    </location>
</feature>
<dbReference type="SMART" id="SM00710">
    <property type="entry name" value="PbH1"/>
    <property type="match status" value="6"/>
</dbReference>
<feature type="compositionally biased region" description="Polar residues" evidence="1">
    <location>
        <begin position="655"/>
        <end position="703"/>
    </location>
</feature>
<gene>
    <name evidence="5" type="ORF">DK182_10225</name>
</gene>
<accession>A0ABM6W8J8</accession>
<dbReference type="InterPro" id="IPR006626">
    <property type="entry name" value="PbH1"/>
</dbReference>
<evidence type="ECO:0000256" key="1">
    <source>
        <dbReference type="SAM" id="MobiDB-lite"/>
    </source>
</evidence>
<dbReference type="Proteomes" id="UP000245369">
    <property type="component" value="Chromosome"/>
</dbReference>
<proteinExistence type="predicted"/>
<feature type="compositionally biased region" description="Polar residues" evidence="1">
    <location>
        <begin position="1172"/>
        <end position="1185"/>
    </location>
</feature>
<feature type="compositionally biased region" description="Polar residues" evidence="1">
    <location>
        <begin position="1132"/>
        <end position="1155"/>
    </location>
</feature>
<dbReference type="Gene3D" id="2.60.120.260">
    <property type="entry name" value="Galactose-binding domain-like"/>
    <property type="match status" value="1"/>
</dbReference>
<feature type="compositionally biased region" description="Low complexity" evidence="1">
    <location>
        <begin position="36"/>
        <end position="60"/>
    </location>
</feature>
<dbReference type="Pfam" id="PF22815">
    <property type="entry name" value="CatAgl_D1"/>
    <property type="match status" value="1"/>
</dbReference>
<sequence>MPLSKRKIAILLGLLAIGLSWQAATTASADEVQENSSTPSASLAASSESMSSQSVAPASSGVITTSQDSQPAENANADAQVETQTSDQTNKVQAPASAAANTYDSSNYGAKVPYTTYEAEDAQLANGASQQASDDVDSTAVEASNQKYVELPNEGSSVTFQVTKPANALNVRYTVPDGTTGQLDVQINGNSVATLDLNSASSWQYLVGDKEQDSASEGARARFRFDEAHTLLSNVQLQAGDKITLVKKKGDNVAYGIDFIELEEDQGPKAQPENSISITDKGAVANDGQDDSQALLAAIADAQSTGKNVYIPAGQFDLAQKIHVTASNMKISGAGIWHTNLHFTSDQVGGGGFEFDHNDDGLEISDFFTDSNLTSRYGEAANYKAIAGSLGKDSSIHDFWEQHFEAGMWIGDYDASNMHYTDGLTVKDSRIRNNLADGINFAQGTKNSTVQNSNIRGNGDDGLASWSSRDGASNASMDENNKYLNNTIELGWRAGGVGIFGGKGHEVANNLIKDNFAGAGVRISTVFPGYNFDNNDTGISVHDNLLWRTGTTSDLYNQERGAIDFQTANGDIKNVTIKDNKLLNSFGNSVNAINANFDLSAQGNGDIHLDNNTIDKDAQLANLVTSAQAPAQSQDSAPAADKQEDAPSQDPAPQADSSQPSTESNQPADQSQADNNQSSTESSQPADQAQADNSQPAESTQPTEPVPEADNNQSTETPSDQGSAANDNGQAQPNNEAPAQTEEIQPSAENQAAQGQDQSQSADKTSDQTPEVNPAPAADSPDNGSASAQTEPQAQATENTPAQSETPSVPDQSGQSNTEGQSQDGQAQASNEQDSSAQADQPTENQASSQPETPQGQTNAEPAQTVAPKVPEGNMSVESAAPEIPAAEQAHPQAGEQDQASTDPAAQSETAGPSPAPVAPQPDSAQTPGSVTPSQEQLAATEMPAEEAVLDSAANSDASQPSNQETDSADQNSIAKVQAPVADENQDDTPAASQAPSASQPDPTAQPAVDGVSQAPSSDKEAASDDADNQAANLPEQPTNFLTSNEDQASVAPETPVDQPSVDQADPSQLNSSEQGNANGNQTTPADQADPSVMVTTPVVGQAPENSSLASAIPDSFSDAAGSDNQAEDNQKSQGNISDPSDSAQSSNDTSNPSGLSDLPNSPAVPGKGSRPASNQNPSMNTDTSNKPDKKAQALPETGDSKADSLMIFLGLMIVTFVGSLNKHQED</sequence>
<evidence type="ECO:0000259" key="3">
    <source>
        <dbReference type="Pfam" id="PF22815"/>
    </source>
</evidence>
<feature type="compositionally biased region" description="Polar residues" evidence="1">
    <location>
        <begin position="782"/>
        <end position="862"/>
    </location>
</feature>
<feature type="region of interest" description="Disordered" evidence="1">
    <location>
        <begin position="625"/>
        <end position="1199"/>
    </location>
</feature>
<organism evidence="5 6">
    <name type="scientific">Streptococcus sobrinus</name>
    <dbReference type="NCBI Taxonomy" id="1310"/>
    <lineage>
        <taxon>Bacteria</taxon>
        <taxon>Bacillati</taxon>
        <taxon>Bacillota</taxon>
        <taxon>Bacilli</taxon>
        <taxon>Lactobacillales</taxon>
        <taxon>Streptococcaceae</taxon>
        <taxon>Streptococcus</taxon>
    </lineage>
</organism>
<dbReference type="EMBL" id="CP029490">
    <property type="protein sequence ID" value="AWN21666.1"/>
    <property type="molecule type" value="Genomic_DNA"/>
</dbReference>
<dbReference type="InterPro" id="IPR008979">
    <property type="entry name" value="Galactose-bd-like_sf"/>
</dbReference>
<feature type="domain" description="Alpha-1,3-glucanase catalytic" evidence="4">
    <location>
        <begin position="302"/>
        <end position="584"/>
    </location>
</feature>
<evidence type="ECO:0000256" key="2">
    <source>
        <dbReference type="SAM" id="SignalP"/>
    </source>
</evidence>
<feature type="signal peptide" evidence="2">
    <location>
        <begin position="1"/>
        <end position="23"/>
    </location>
</feature>
<evidence type="ECO:0000313" key="5">
    <source>
        <dbReference type="EMBL" id="AWN21666.1"/>
    </source>
</evidence>
<protein>
    <submittedName>
        <fullName evidence="5">Cell wall protein</fullName>
    </submittedName>
</protein>
<feature type="chain" id="PRO_5046807713" evidence="2">
    <location>
        <begin position="24"/>
        <end position="1227"/>
    </location>
</feature>
<feature type="compositionally biased region" description="Polar residues" evidence="1">
    <location>
        <begin position="896"/>
        <end position="911"/>
    </location>
</feature>
<dbReference type="InterPro" id="IPR012334">
    <property type="entry name" value="Pectin_lyas_fold"/>
</dbReference>
<dbReference type="Gene3D" id="2.160.20.10">
    <property type="entry name" value="Single-stranded right-handed beta-helix, Pectin lyase-like"/>
    <property type="match status" value="1"/>
</dbReference>
<dbReference type="SUPFAM" id="SSF49785">
    <property type="entry name" value="Galactose-binding domain-like"/>
    <property type="match status" value="1"/>
</dbReference>
<dbReference type="InterPro" id="IPR055149">
    <property type="entry name" value="Agl_cat_D2"/>
</dbReference>
<feature type="region of interest" description="Disordered" evidence="1">
    <location>
        <begin position="30"/>
        <end position="105"/>
    </location>
</feature>
<dbReference type="Pfam" id="PF22816">
    <property type="entry name" value="CatAgl_D2"/>
    <property type="match status" value="1"/>
</dbReference>
<feature type="domain" description="CBM6/CBM35/CBM36-like 1" evidence="3">
    <location>
        <begin position="112"/>
        <end position="264"/>
    </location>
</feature>
<feature type="compositionally biased region" description="Low complexity" evidence="1">
    <location>
        <begin position="626"/>
        <end position="640"/>
    </location>
</feature>
<feature type="compositionally biased region" description="Low complexity" evidence="1">
    <location>
        <begin position="988"/>
        <end position="1008"/>
    </location>
</feature>
<feature type="compositionally biased region" description="Low complexity" evidence="1">
    <location>
        <begin position="751"/>
        <end position="763"/>
    </location>
</feature>
<dbReference type="InterPro" id="IPR033801">
    <property type="entry name" value="CBM6-CBM35-CBM36-like_1"/>
</dbReference>